<protein>
    <submittedName>
        <fullName evidence="1">Uncharacterized protein</fullName>
    </submittedName>
</protein>
<accession>A0A9D4HMW5</accession>
<dbReference type="AlphaFoldDB" id="A0A9D4HMW5"/>
<evidence type="ECO:0000313" key="2">
    <source>
        <dbReference type="Proteomes" id="UP000828390"/>
    </source>
</evidence>
<evidence type="ECO:0000313" key="1">
    <source>
        <dbReference type="EMBL" id="KAH3722241.1"/>
    </source>
</evidence>
<gene>
    <name evidence="1" type="ORF">DPMN_065197</name>
</gene>
<sequence>MWTEYCNDIIAIRCNHTPVSFRTIQDQSDDESSFILKADVKEVVRSLKAGTISLLN</sequence>
<reference evidence="1" key="2">
    <citation type="submission" date="2020-11" db="EMBL/GenBank/DDBJ databases">
        <authorList>
            <person name="McCartney M.A."/>
            <person name="Auch B."/>
            <person name="Kono T."/>
            <person name="Mallez S."/>
            <person name="Becker A."/>
            <person name="Gohl D.M."/>
            <person name="Silverstein K.A.T."/>
            <person name="Koren S."/>
            <person name="Bechman K.B."/>
            <person name="Herman A."/>
            <person name="Abrahante J.E."/>
            <person name="Garbe J."/>
        </authorList>
    </citation>
    <scope>NUCLEOTIDE SEQUENCE</scope>
    <source>
        <strain evidence="1">Duluth1</strain>
        <tissue evidence="1">Whole animal</tissue>
    </source>
</reference>
<keyword evidence="2" id="KW-1185">Reference proteome</keyword>
<comment type="caution">
    <text evidence="1">The sequence shown here is derived from an EMBL/GenBank/DDBJ whole genome shotgun (WGS) entry which is preliminary data.</text>
</comment>
<proteinExistence type="predicted"/>
<reference evidence="1" key="1">
    <citation type="journal article" date="2019" name="bioRxiv">
        <title>The Genome of the Zebra Mussel, Dreissena polymorpha: A Resource for Invasive Species Research.</title>
        <authorList>
            <person name="McCartney M.A."/>
            <person name="Auch B."/>
            <person name="Kono T."/>
            <person name="Mallez S."/>
            <person name="Zhang Y."/>
            <person name="Obille A."/>
            <person name="Becker A."/>
            <person name="Abrahante J.E."/>
            <person name="Garbe J."/>
            <person name="Badalamenti J.P."/>
            <person name="Herman A."/>
            <person name="Mangelson H."/>
            <person name="Liachko I."/>
            <person name="Sullivan S."/>
            <person name="Sone E.D."/>
            <person name="Koren S."/>
            <person name="Silverstein K.A.T."/>
            <person name="Beckman K.B."/>
            <person name="Gohl D.M."/>
        </authorList>
    </citation>
    <scope>NUCLEOTIDE SEQUENCE</scope>
    <source>
        <strain evidence="1">Duluth1</strain>
        <tissue evidence="1">Whole animal</tissue>
    </source>
</reference>
<organism evidence="1 2">
    <name type="scientific">Dreissena polymorpha</name>
    <name type="common">Zebra mussel</name>
    <name type="synonym">Mytilus polymorpha</name>
    <dbReference type="NCBI Taxonomy" id="45954"/>
    <lineage>
        <taxon>Eukaryota</taxon>
        <taxon>Metazoa</taxon>
        <taxon>Spiralia</taxon>
        <taxon>Lophotrochozoa</taxon>
        <taxon>Mollusca</taxon>
        <taxon>Bivalvia</taxon>
        <taxon>Autobranchia</taxon>
        <taxon>Heteroconchia</taxon>
        <taxon>Euheterodonta</taxon>
        <taxon>Imparidentia</taxon>
        <taxon>Neoheterodontei</taxon>
        <taxon>Myida</taxon>
        <taxon>Dreissenoidea</taxon>
        <taxon>Dreissenidae</taxon>
        <taxon>Dreissena</taxon>
    </lineage>
</organism>
<dbReference type="EMBL" id="JAIWYP010000013">
    <property type="protein sequence ID" value="KAH3722241.1"/>
    <property type="molecule type" value="Genomic_DNA"/>
</dbReference>
<dbReference type="Proteomes" id="UP000828390">
    <property type="component" value="Unassembled WGS sequence"/>
</dbReference>
<name>A0A9D4HMW5_DREPO</name>